<dbReference type="Gene3D" id="6.10.140.140">
    <property type="match status" value="2"/>
</dbReference>
<name>A0ABM5EFR3_VICPA</name>
<feature type="domain" description="C2H2-type" evidence="14">
    <location>
        <begin position="1140"/>
        <end position="1167"/>
    </location>
</feature>
<proteinExistence type="inferred from homology"/>
<feature type="domain" description="C2H2-type" evidence="14">
    <location>
        <begin position="1112"/>
        <end position="1139"/>
    </location>
</feature>
<evidence type="ECO:0000313" key="18">
    <source>
        <dbReference type="RefSeq" id="XP_072831975.1"/>
    </source>
</evidence>
<feature type="compositionally biased region" description="Basic and acidic residues" evidence="13">
    <location>
        <begin position="147"/>
        <end position="156"/>
    </location>
</feature>
<dbReference type="InterPro" id="IPR036051">
    <property type="entry name" value="KRAB_dom_sf"/>
</dbReference>
<feature type="compositionally biased region" description="Polar residues" evidence="13">
    <location>
        <begin position="721"/>
        <end position="733"/>
    </location>
</feature>
<evidence type="ECO:0000256" key="8">
    <source>
        <dbReference type="ARBA" id="ARBA00023125"/>
    </source>
</evidence>
<feature type="domain" description="SCAN box" evidence="15">
    <location>
        <begin position="787"/>
        <end position="824"/>
    </location>
</feature>
<dbReference type="InterPro" id="IPR001909">
    <property type="entry name" value="KRAB"/>
</dbReference>
<evidence type="ECO:0000256" key="13">
    <source>
        <dbReference type="SAM" id="MobiDB-lite"/>
    </source>
</evidence>
<dbReference type="Proteomes" id="UP001652581">
    <property type="component" value="Chromosome 13"/>
</dbReference>
<evidence type="ECO:0000256" key="11">
    <source>
        <dbReference type="PROSITE-ProRule" id="PRU00042"/>
    </source>
</evidence>
<dbReference type="GeneID" id="116282848"/>
<keyword evidence="7" id="KW-0805">Transcription regulation</keyword>
<evidence type="ECO:0000259" key="16">
    <source>
        <dbReference type="PROSITE" id="PS50805"/>
    </source>
</evidence>
<keyword evidence="9" id="KW-0804">Transcription</keyword>
<sequence length="1324" mass="149561">MLQQLLITLPTEASTWVKLHHPEKAKERAPVWEDVMKIFEGEALPLQDADETLRECFEDEVTSGSLTAEPQELLTFKDICVDFTQEEWGQLAPAHRNLYREVMLENYGHLVSVGYQLSKPGVISQLEKGEEPWLTEREVSGGPSPDLESKTETKESTLKNDISWEELHHGLMMERSTRGSTLISTLGRVSKCHKLENHQENQGMGEGQIPLIRKKTLTQERGQEPNKFEKSINVSSKVVPGPIGPSRRRHHKYDLSGKKNRYNLDLINHSRSYTRMKTFECSICEKIFKQLIHLTEHMRIHTGEKPFRCKECGKAFSQSSSLIPHQRIHTGEKPYECKECGKTFRHPSSLTQHVRIHTGEKPYECGVCEKAFSQSIGLIQHLRTHVREKTFKCKDCGKAFFQIRHLRQHEIIHSGVKPYICNVCSKTFSHSTYLTQHQRTHTGERPYKCKECGKAFSQRIHLSIHQRVHTGVKPYECSHCGKAFRHDSSFAKHQRIHTGEKPYDCNECGKAFSCSSSLIRHCKTHLRNTFSNDIETRAICQGGAVQGLAALGGVLRGFRTPGFHERLPPREGGALGGSPWAEPAAGRAEPAGRRAGSGVGGYAAVSRDRTRGCPGWGEGDPGCGQRPSRVGRAEAPRYQGWGPGGAAPVDLAAAAGPASEQQSARCILAPVCGKPVQGTRPIAVPKAPLLRVRLGKDTLEGQWGIWCRSTCPRPPLGNLEKTPTQSGGRQSSGVPKEACVNRHPLELKASRTGALAPPSLILPASKAGLALAGSSLGSGQGQSGSSIMLQQLLITLPTDTSTWVKLHHPEKAKEGPPLWEDVTKIFEGEALLSQDADETQGESLKDEVTPRSPTAKFQELLTFKDICVDFTQEEWKQLAPAHRNLYREVMLENYGHLVSVAGYQLSKPSVISQLEKGEEPWMTEKEGPGDLSSDLKSKTETSASTAKKDILQKQLNYGTMMGKFMRDDVMYSTWRKVSKYDDELERHHDTPERDARQPILTHKRRGQETDKFGKNIVSSDVVIEQKRRKCDTPRRRNRYKLDVINHPTSYIRTKTYECNICEKAFKQPIHLTEHMRIHTGEKPFRCKECGRAFSQSASLTTHQRIHTGEKPFECEECGKAFRHRSSLNQHHRTHTGEKPYVCDKCQKAFSQNISLIQHLRTHSGEKPFTCNECGKTFRQIRHLSEHIRIHTGEKPYACTACCKTFSHRAYLTHHQRIHTGERPYKCKECGKAFRQRIHLSNHKTVHTGVKAYECNRCGKAYRHDSSFKKHQRHHTGEKPYECNECGKAFSYNSSLTRHHEIHKRNAFQNNALKQIIQHENKNQV</sequence>
<dbReference type="Pfam" id="PF01352">
    <property type="entry name" value="KRAB"/>
    <property type="match status" value="2"/>
</dbReference>
<evidence type="ECO:0000256" key="10">
    <source>
        <dbReference type="ARBA" id="ARBA00023242"/>
    </source>
</evidence>
<feature type="compositionally biased region" description="Basic and acidic residues" evidence="13">
    <location>
        <begin position="983"/>
        <end position="996"/>
    </location>
</feature>
<comment type="subcellular location">
    <subcellularLocation>
        <location evidence="1 12">Nucleus</location>
    </subcellularLocation>
</comment>
<protein>
    <submittedName>
        <fullName evidence="18">Zinc finger protein 69 homolog B</fullName>
    </submittedName>
</protein>
<accession>A0ABM5EFR3</accession>
<dbReference type="PROSITE" id="PS50805">
    <property type="entry name" value="KRAB"/>
    <property type="match status" value="2"/>
</dbReference>
<feature type="domain" description="SCAN box" evidence="15">
    <location>
        <begin position="1"/>
        <end position="37"/>
    </location>
</feature>
<feature type="region of interest" description="Disordered" evidence="13">
    <location>
        <begin position="917"/>
        <end position="947"/>
    </location>
</feature>
<dbReference type="SMART" id="SM00349">
    <property type="entry name" value="KRAB"/>
    <property type="match status" value="2"/>
</dbReference>
<feature type="compositionally biased region" description="Low complexity" evidence="13">
    <location>
        <begin position="581"/>
        <end position="594"/>
    </location>
</feature>
<feature type="domain" description="C2H2-type" evidence="14">
    <location>
        <begin position="419"/>
        <end position="446"/>
    </location>
</feature>
<dbReference type="CDD" id="cd07765">
    <property type="entry name" value="KRAB_A-box"/>
    <property type="match status" value="2"/>
</dbReference>
<keyword evidence="6" id="KW-0862">Zinc</keyword>
<feature type="domain" description="C2H2-type" evidence="14">
    <location>
        <begin position="475"/>
        <end position="502"/>
    </location>
</feature>
<feature type="region of interest" description="Disordered" evidence="13">
    <location>
        <begin position="983"/>
        <end position="1008"/>
    </location>
</feature>
<dbReference type="InterPro" id="IPR036236">
    <property type="entry name" value="Znf_C2H2_sf"/>
</dbReference>
<feature type="compositionally biased region" description="Basic and acidic residues" evidence="13">
    <location>
        <begin position="917"/>
        <end position="939"/>
    </location>
</feature>
<comment type="similarity">
    <text evidence="2">Belongs to the krueppel C2H2-type zinc-finger protein family.</text>
</comment>
<dbReference type="SMART" id="SM00355">
    <property type="entry name" value="ZnF_C2H2"/>
    <property type="match status" value="18"/>
</dbReference>
<evidence type="ECO:0000313" key="17">
    <source>
        <dbReference type="Proteomes" id="UP001652581"/>
    </source>
</evidence>
<evidence type="ECO:0000256" key="5">
    <source>
        <dbReference type="ARBA" id="ARBA00022771"/>
    </source>
</evidence>
<evidence type="ECO:0000256" key="6">
    <source>
        <dbReference type="ARBA" id="ARBA00022833"/>
    </source>
</evidence>
<evidence type="ECO:0000256" key="7">
    <source>
        <dbReference type="ARBA" id="ARBA00023015"/>
    </source>
</evidence>
<feature type="domain" description="C2H2-type" evidence="14">
    <location>
        <begin position="1252"/>
        <end position="1279"/>
    </location>
</feature>
<feature type="domain" description="C2H2-type" evidence="14">
    <location>
        <begin position="1084"/>
        <end position="1111"/>
    </location>
</feature>
<dbReference type="RefSeq" id="XP_072831975.1">
    <property type="nucleotide sequence ID" value="XM_072975874.1"/>
</dbReference>
<feature type="domain" description="C2H2-type" evidence="14">
    <location>
        <begin position="1056"/>
        <end position="1083"/>
    </location>
</feature>
<keyword evidence="17" id="KW-1185">Reference proteome</keyword>
<feature type="domain" description="KRAB" evidence="16">
    <location>
        <begin position="861"/>
        <end position="933"/>
    </location>
</feature>
<dbReference type="Pfam" id="PF00096">
    <property type="entry name" value="zf-C2H2"/>
    <property type="match status" value="15"/>
</dbReference>
<feature type="region of interest" description="Disordered" evidence="13">
    <location>
        <begin position="612"/>
        <end position="631"/>
    </location>
</feature>
<keyword evidence="8" id="KW-0238">DNA-binding</keyword>
<dbReference type="Gene3D" id="3.30.160.60">
    <property type="entry name" value="Classic Zinc Finger"/>
    <property type="match status" value="18"/>
</dbReference>
<dbReference type="InterPro" id="IPR013087">
    <property type="entry name" value="Znf_C2H2_type"/>
</dbReference>
<keyword evidence="10 12" id="KW-0539">Nucleus</keyword>
<organism evidence="17 18">
    <name type="scientific">Vicugna pacos</name>
    <name type="common">Alpaca</name>
    <name type="synonym">Lama pacos</name>
    <dbReference type="NCBI Taxonomy" id="30538"/>
    <lineage>
        <taxon>Eukaryota</taxon>
        <taxon>Metazoa</taxon>
        <taxon>Chordata</taxon>
        <taxon>Craniata</taxon>
        <taxon>Vertebrata</taxon>
        <taxon>Euteleostomi</taxon>
        <taxon>Mammalia</taxon>
        <taxon>Eutheria</taxon>
        <taxon>Laurasiatheria</taxon>
        <taxon>Artiodactyla</taxon>
        <taxon>Tylopoda</taxon>
        <taxon>Camelidae</taxon>
        <taxon>Vicugna</taxon>
    </lineage>
</organism>
<evidence type="ECO:0000256" key="2">
    <source>
        <dbReference type="ARBA" id="ARBA00006991"/>
    </source>
</evidence>
<dbReference type="PROSITE" id="PS50804">
    <property type="entry name" value="SCAN_BOX"/>
    <property type="match status" value="2"/>
</dbReference>
<feature type="domain" description="C2H2-type" evidence="14">
    <location>
        <begin position="335"/>
        <end position="362"/>
    </location>
</feature>
<feature type="region of interest" description="Disordered" evidence="13">
    <location>
        <begin position="567"/>
        <end position="604"/>
    </location>
</feature>
<feature type="region of interest" description="Disordered" evidence="13">
    <location>
        <begin position="133"/>
        <end position="156"/>
    </location>
</feature>
<feature type="domain" description="C2H2-type" evidence="14">
    <location>
        <begin position="503"/>
        <end position="525"/>
    </location>
</feature>
<evidence type="ECO:0000256" key="4">
    <source>
        <dbReference type="ARBA" id="ARBA00022737"/>
    </source>
</evidence>
<reference evidence="18" key="1">
    <citation type="submission" date="2025-08" db="UniProtKB">
        <authorList>
            <consortium name="RefSeq"/>
        </authorList>
    </citation>
    <scope>IDENTIFICATION</scope>
</reference>
<keyword evidence="3" id="KW-0479">Metal-binding</keyword>
<evidence type="ECO:0000256" key="9">
    <source>
        <dbReference type="ARBA" id="ARBA00023163"/>
    </source>
</evidence>
<keyword evidence="5 11" id="KW-0863">Zinc-finger</keyword>
<evidence type="ECO:0000259" key="15">
    <source>
        <dbReference type="PROSITE" id="PS50804"/>
    </source>
</evidence>
<feature type="domain" description="C2H2-type" evidence="14">
    <location>
        <begin position="447"/>
        <end position="474"/>
    </location>
</feature>
<dbReference type="InterPro" id="IPR003309">
    <property type="entry name" value="SCAN_dom"/>
</dbReference>
<evidence type="ECO:0000256" key="3">
    <source>
        <dbReference type="ARBA" id="ARBA00022723"/>
    </source>
</evidence>
<keyword evidence="4" id="KW-0677">Repeat</keyword>
<feature type="domain" description="KRAB" evidence="16">
    <location>
        <begin position="74"/>
        <end position="145"/>
    </location>
</feature>
<feature type="domain" description="C2H2-type" evidence="14">
    <location>
        <begin position="1280"/>
        <end position="1302"/>
    </location>
</feature>
<evidence type="ECO:0000256" key="1">
    <source>
        <dbReference type="ARBA" id="ARBA00004123"/>
    </source>
</evidence>
<dbReference type="PANTHER" id="PTHR24399">
    <property type="entry name" value="ZINC FINGER AND BTB DOMAIN-CONTAINING"/>
    <property type="match status" value="1"/>
</dbReference>
<dbReference type="SUPFAM" id="SSF109640">
    <property type="entry name" value="KRAB domain (Kruppel-associated box)"/>
    <property type="match status" value="2"/>
</dbReference>
<feature type="domain" description="C2H2-type" evidence="14">
    <location>
        <begin position="1196"/>
        <end position="1223"/>
    </location>
</feature>
<dbReference type="PANTHER" id="PTHR24399:SF75">
    <property type="entry name" value="ZFP14 ZINC FINGER PROTEIN-RELATED"/>
    <property type="match status" value="1"/>
</dbReference>
<gene>
    <name evidence="18" type="primary">ZFP69B</name>
</gene>
<evidence type="ECO:0000256" key="12">
    <source>
        <dbReference type="PROSITE-ProRule" id="PRU00187"/>
    </source>
</evidence>
<dbReference type="SUPFAM" id="SSF57667">
    <property type="entry name" value="beta-beta-alpha zinc fingers"/>
    <property type="match status" value="10"/>
</dbReference>
<feature type="domain" description="C2H2-type" evidence="14">
    <location>
        <begin position="307"/>
        <end position="334"/>
    </location>
</feature>
<feature type="domain" description="C2H2-type" evidence="14">
    <location>
        <begin position="363"/>
        <end position="390"/>
    </location>
</feature>
<dbReference type="PROSITE" id="PS00028">
    <property type="entry name" value="ZINC_FINGER_C2H2_1"/>
    <property type="match status" value="18"/>
</dbReference>
<feature type="region of interest" description="Disordered" evidence="13">
    <location>
        <begin position="715"/>
        <end position="736"/>
    </location>
</feature>
<feature type="domain" description="C2H2-type" evidence="14">
    <location>
        <begin position="391"/>
        <end position="418"/>
    </location>
</feature>
<feature type="domain" description="C2H2-type" evidence="14">
    <location>
        <begin position="1168"/>
        <end position="1195"/>
    </location>
</feature>
<dbReference type="PROSITE" id="PS50157">
    <property type="entry name" value="ZINC_FINGER_C2H2_2"/>
    <property type="match status" value="18"/>
</dbReference>
<feature type="domain" description="C2H2-type" evidence="14">
    <location>
        <begin position="1224"/>
        <end position="1251"/>
    </location>
</feature>
<evidence type="ECO:0000259" key="14">
    <source>
        <dbReference type="PROSITE" id="PS50157"/>
    </source>
</evidence>
<feature type="domain" description="C2H2-type" evidence="14">
    <location>
        <begin position="279"/>
        <end position="306"/>
    </location>
</feature>